<keyword evidence="6" id="KW-1185">Reference proteome</keyword>
<feature type="domain" description="CBS" evidence="4">
    <location>
        <begin position="234"/>
        <end position="291"/>
    </location>
</feature>
<dbReference type="RefSeq" id="WP_102589121.1">
    <property type="nucleotide sequence ID" value="NZ_BNAE01000001.1"/>
</dbReference>
<dbReference type="CDD" id="cd05401">
    <property type="entry name" value="NT_GlnE_GlnD_like"/>
    <property type="match status" value="1"/>
</dbReference>
<proteinExistence type="predicted"/>
<comment type="caution">
    <text evidence="5">The sequence shown here is derived from an EMBL/GenBank/DDBJ whole genome shotgun (WGS) entry which is preliminary data.</text>
</comment>
<dbReference type="GO" id="GO:0008773">
    <property type="term" value="F:[protein-PII] uridylyltransferase activity"/>
    <property type="evidence" value="ECO:0007669"/>
    <property type="project" value="InterPro"/>
</dbReference>
<dbReference type="InterPro" id="IPR046342">
    <property type="entry name" value="CBS_dom_sf"/>
</dbReference>
<dbReference type="OrthoDB" id="9808528at2"/>
<dbReference type="Pfam" id="PF10335">
    <property type="entry name" value="DUF294_C"/>
    <property type="match status" value="1"/>
</dbReference>
<dbReference type="InterPro" id="IPR051257">
    <property type="entry name" value="Diverse_CBS-Domain"/>
</dbReference>
<dbReference type="InterPro" id="IPR014710">
    <property type="entry name" value="RmlC-like_jellyroll"/>
</dbReference>
<evidence type="ECO:0000313" key="6">
    <source>
        <dbReference type="Proteomes" id="UP000235547"/>
    </source>
</evidence>
<organism evidence="5 6">
    <name type="scientific">Halomonas urumqiensis</name>
    <dbReference type="NCBI Taxonomy" id="1684789"/>
    <lineage>
        <taxon>Bacteria</taxon>
        <taxon>Pseudomonadati</taxon>
        <taxon>Pseudomonadota</taxon>
        <taxon>Gammaproteobacteria</taxon>
        <taxon>Oceanospirillales</taxon>
        <taxon>Halomonadaceae</taxon>
        <taxon>Halomonas</taxon>
    </lineage>
</organism>
<dbReference type="PANTHER" id="PTHR43080">
    <property type="entry name" value="CBS DOMAIN-CONTAINING PROTEIN CBSX3, MITOCHONDRIAL"/>
    <property type="match status" value="1"/>
</dbReference>
<dbReference type="InterPro" id="IPR005105">
    <property type="entry name" value="GlnD_Uridyltrans_N"/>
</dbReference>
<sequence length="643" mass="72877">MDVELLEIRQHMGRCPPFDHIADDLLDELAGQVEVAYYKAGSDILVLDQEVHELGYIRSGAVEISRRNGDLYNRLGEGDIFGHFSLLRNRRVRFPAKALEDSLIYFIPNALFQRLCDEDEHFADFVELARPRLESAVAEQKKQNDMMITRVRKLLTRYPVMVEDTASVQEAARQLTDFQASAVLVLGKPGDAPRYTFRDSEERPWQVRGILTDSDFRKRVVAEGLSPDTPVGEVVHDGLIAIQSDESVHEAMLCMLRNNVHHLPVMHRRRPVGIVHLSDIIRYETHSSLYLVNNIFNQSSAHGIARLEPDIRAAFVRMVEDGADSRMIGSALSTIGRSISRRLLELAEEELGPPPVPYCFMAMGSMARNEQSIVTDQDNALVLDDAFDPEQHDAYFLALAKRVSDGLHACGYTYCTGDIMATNPKWRQPLAVWKQYFHDWIDNPTPERLLHSSIFFDLDVVYGENRFVEQLQDLVATEASKNPMFLAAMARNALGRTPPLGFFRTFVMEKDGKHNNTINLKRRGTAPMVDLIRVHALACGSQAQNSFARLDDIDRTQLLATGVSDKLRYALEFLAMARIRHQAIDIAKEQAPDNTIEPENVSDNERHNLKDAFQVLSNAQKFLKYRYPVPVVSKPKPNSPRSR</sequence>
<dbReference type="InterPro" id="IPR000595">
    <property type="entry name" value="cNMP-bd_dom"/>
</dbReference>
<dbReference type="PROSITE" id="PS50042">
    <property type="entry name" value="CNMP_BINDING_3"/>
    <property type="match status" value="1"/>
</dbReference>
<dbReference type="Proteomes" id="UP000235547">
    <property type="component" value="Unassembled WGS sequence"/>
</dbReference>
<dbReference type="SUPFAM" id="SSF54631">
    <property type="entry name" value="CBS-domain pair"/>
    <property type="match status" value="1"/>
</dbReference>
<dbReference type="Gene3D" id="3.10.580.10">
    <property type="entry name" value="CBS-domain"/>
    <property type="match status" value="1"/>
</dbReference>
<evidence type="ECO:0000313" key="5">
    <source>
        <dbReference type="EMBL" id="PMR78055.1"/>
    </source>
</evidence>
<dbReference type="PROSITE" id="PS51371">
    <property type="entry name" value="CBS"/>
    <property type="match status" value="2"/>
</dbReference>
<keyword evidence="1 2" id="KW-0129">CBS domain</keyword>
<accession>A0A2N7UCC6</accession>
<evidence type="ECO:0000256" key="1">
    <source>
        <dbReference type="ARBA" id="ARBA00023122"/>
    </source>
</evidence>
<dbReference type="Pfam" id="PF00571">
    <property type="entry name" value="CBS"/>
    <property type="match status" value="1"/>
</dbReference>
<dbReference type="CDD" id="cd00038">
    <property type="entry name" value="CAP_ED"/>
    <property type="match status" value="1"/>
</dbReference>
<dbReference type="InterPro" id="IPR018490">
    <property type="entry name" value="cNMP-bd_dom_sf"/>
</dbReference>
<reference evidence="5 6" key="1">
    <citation type="submission" date="2018-01" db="EMBL/GenBank/DDBJ databases">
        <title>Halomonas endophytica sp. nov., isolated from storage liquid in the stems of Populus euphratica.</title>
        <authorList>
            <person name="Chen C."/>
        </authorList>
    </citation>
    <scope>NUCLEOTIDE SEQUENCE [LARGE SCALE GENOMIC DNA]</scope>
    <source>
        <strain evidence="5 6">BZ-SZ-XJ27</strain>
    </source>
</reference>
<evidence type="ECO:0000259" key="4">
    <source>
        <dbReference type="PROSITE" id="PS51371"/>
    </source>
</evidence>
<dbReference type="InterPro" id="IPR000644">
    <property type="entry name" value="CBS_dom"/>
</dbReference>
<dbReference type="Pfam" id="PF03445">
    <property type="entry name" value="DUF294"/>
    <property type="match status" value="1"/>
</dbReference>
<dbReference type="SMART" id="SM00100">
    <property type="entry name" value="cNMP"/>
    <property type="match status" value="1"/>
</dbReference>
<dbReference type="InterPro" id="IPR018821">
    <property type="entry name" value="DUF294_put_nucleoTrafse_sb-bd"/>
</dbReference>
<dbReference type="PANTHER" id="PTHR43080:SF2">
    <property type="entry name" value="CBS DOMAIN-CONTAINING PROTEIN"/>
    <property type="match status" value="1"/>
</dbReference>
<evidence type="ECO:0000256" key="2">
    <source>
        <dbReference type="PROSITE-ProRule" id="PRU00703"/>
    </source>
</evidence>
<dbReference type="CDD" id="cd04587">
    <property type="entry name" value="CBS_pair_CAP-ED_NT_Pol-beta-like_DUF294_assoc"/>
    <property type="match status" value="1"/>
</dbReference>
<feature type="domain" description="Cyclic nucleotide-binding" evidence="3">
    <location>
        <begin position="17"/>
        <end position="115"/>
    </location>
</feature>
<dbReference type="SUPFAM" id="SSF51206">
    <property type="entry name" value="cAMP-binding domain-like"/>
    <property type="match status" value="1"/>
</dbReference>
<dbReference type="SMART" id="SM00116">
    <property type="entry name" value="CBS"/>
    <property type="match status" value="2"/>
</dbReference>
<gene>
    <name evidence="5" type="ORF">C1H70_14820</name>
</gene>
<dbReference type="Gene3D" id="2.60.120.10">
    <property type="entry name" value="Jelly Rolls"/>
    <property type="match status" value="1"/>
</dbReference>
<dbReference type="Pfam" id="PF00027">
    <property type="entry name" value="cNMP_binding"/>
    <property type="match status" value="1"/>
</dbReference>
<dbReference type="EMBL" id="PNRG01000033">
    <property type="protein sequence ID" value="PMR78055.1"/>
    <property type="molecule type" value="Genomic_DNA"/>
</dbReference>
<feature type="domain" description="CBS" evidence="4">
    <location>
        <begin position="155"/>
        <end position="229"/>
    </location>
</feature>
<name>A0A2N7UCC6_9GAMM</name>
<dbReference type="AlphaFoldDB" id="A0A2N7UCC6"/>
<evidence type="ECO:0000259" key="3">
    <source>
        <dbReference type="PROSITE" id="PS50042"/>
    </source>
</evidence>
<protein>
    <submittedName>
        <fullName evidence="5">Cyclic nucleotide-binding protein</fullName>
    </submittedName>
</protein>